<dbReference type="InterPro" id="IPR036393">
    <property type="entry name" value="AceGlu_kinase-like_sf"/>
</dbReference>
<comment type="catalytic activity">
    <reaction evidence="7">
        <text>hydrogencarbonate + NH4(+) + ATP = carbamoyl phosphate + ADP + H2O + H(+)</text>
        <dbReference type="Rhea" id="RHEA:10152"/>
        <dbReference type="ChEBI" id="CHEBI:15377"/>
        <dbReference type="ChEBI" id="CHEBI:15378"/>
        <dbReference type="ChEBI" id="CHEBI:17544"/>
        <dbReference type="ChEBI" id="CHEBI:28938"/>
        <dbReference type="ChEBI" id="CHEBI:30616"/>
        <dbReference type="ChEBI" id="CHEBI:58228"/>
        <dbReference type="ChEBI" id="CHEBI:456216"/>
        <dbReference type="EC" id="2.7.2.2"/>
    </reaction>
</comment>
<dbReference type="InterPro" id="IPR003964">
    <property type="entry name" value="Carb_kinase"/>
</dbReference>
<organism evidence="11 12">
    <name type="scientific">Paenibacillus thiaminolyticus</name>
    <name type="common">Bacillus thiaminolyticus</name>
    <dbReference type="NCBI Taxonomy" id="49283"/>
    <lineage>
        <taxon>Bacteria</taxon>
        <taxon>Bacillati</taxon>
        <taxon>Bacillota</taxon>
        <taxon>Bacilli</taxon>
        <taxon>Bacillales</taxon>
        <taxon>Paenibacillaceae</taxon>
        <taxon>Paenibacillus</taxon>
    </lineage>
</organism>
<keyword evidence="5 9" id="KW-0808">Transferase</keyword>
<evidence type="ECO:0000313" key="12">
    <source>
        <dbReference type="Proteomes" id="UP000266177"/>
    </source>
</evidence>
<evidence type="ECO:0000313" key="11">
    <source>
        <dbReference type="EMBL" id="RJG23140.1"/>
    </source>
</evidence>
<comment type="similarity">
    <text evidence="2 9">Belongs to the carbamate kinase family.</text>
</comment>
<evidence type="ECO:0000259" key="10">
    <source>
        <dbReference type="Pfam" id="PF00696"/>
    </source>
</evidence>
<dbReference type="NCBIfam" id="TIGR00746">
    <property type="entry name" value="arcC"/>
    <property type="match status" value="1"/>
</dbReference>
<dbReference type="GO" id="GO:0019546">
    <property type="term" value="P:L-arginine deiminase pathway"/>
    <property type="evidence" value="ECO:0007669"/>
    <property type="project" value="TreeGrafter"/>
</dbReference>
<dbReference type="AlphaFoldDB" id="A0A3A3GIZ8"/>
<dbReference type="Gene3D" id="3.40.1160.10">
    <property type="entry name" value="Acetylglutamate kinase-like"/>
    <property type="match status" value="1"/>
</dbReference>
<accession>A0A3A3GIZ8</accession>
<dbReference type="InterPro" id="IPR001048">
    <property type="entry name" value="Asp/Glu/Uridylate_kinase"/>
</dbReference>
<dbReference type="SUPFAM" id="SSF53633">
    <property type="entry name" value="Carbamate kinase-like"/>
    <property type="match status" value="1"/>
</dbReference>
<dbReference type="OrthoDB" id="9766717at2"/>
<evidence type="ECO:0000256" key="4">
    <source>
        <dbReference type="ARBA" id="ARBA00022503"/>
    </source>
</evidence>
<dbReference type="UniPathway" id="UPA00996">
    <property type="reaction ID" value="UER00366"/>
</dbReference>
<name>A0A3A3GIZ8_PANTH</name>
<dbReference type="PIRSF" id="PIRSF000723">
    <property type="entry name" value="Carbamate_kin"/>
    <property type="match status" value="1"/>
</dbReference>
<dbReference type="FunFam" id="3.40.1160.10:FF:000007">
    <property type="entry name" value="Carbamate kinase"/>
    <property type="match status" value="1"/>
</dbReference>
<dbReference type="NCBIfam" id="NF009007">
    <property type="entry name" value="PRK12352.1"/>
    <property type="match status" value="1"/>
</dbReference>
<comment type="caution">
    <text evidence="11">The sequence shown here is derived from an EMBL/GenBank/DDBJ whole genome shotgun (WGS) entry which is preliminary data.</text>
</comment>
<dbReference type="Proteomes" id="UP000266177">
    <property type="component" value="Unassembled WGS sequence"/>
</dbReference>
<proteinExistence type="inferred from homology"/>
<evidence type="ECO:0000256" key="1">
    <source>
        <dbReference type="ARBA" id="ARBA00005118"/>
    </source>
</evidence>
<evidence type="ECO:0000256" key="2">
    <source>
        <dbReference type="ARBA" id="ARBA00011066"/>
    </source>
</evidence>
<feature type="domain" description="Aspartate/glutamate/uridylate kinase" evidence="10">
    <location>
        <begin position="3"/>
        <end position="292"/>
    </location>
</feature>
<evidence type="ECO:0000256" key="6">
    <source>
        <dbReference type="ARBA" id="ARBA00022777"/>
    </source>
</evidence>
<dbReference type="PRINTS" id="PR01469">
    <property type="entry name" value="CARBMTKINASE"/>
</dbReference>
<evidence type="ECO:0000256" key="5">
    <source>
        <dbReference type="ARBA" id="ARBA00022679"/>
    </source>
</evidence>
<dbReference type="GO" id="GO:0008804">
    <property type="term" value="F:carbamate kinase activity"/>
    <property type="evidence" value="ECO:0007669"/>
    <property type="project" value="UniProtKB-UniRule"/>
</dbReference>
<evidence type="ECO:0000256" key="8">
    <source>
        <dbReference type="NCBIfam" id="TIGR00746"/>
    </source>
</evidence>
<keyword evidence="6 9" id="KW-0418">Kinase</keyword>
<dbReference type="PANTHER" id="PTHR30409">
    <property type="entry name" value="CARBAMATE KINASE"/>
    <property type="match status" value="1"/>
</dbReference>
<evidence type="ECO:0000256" key="7">
    <source>
        <dbReference type="ARBA" id="ARBA00048467"/>
    </source>
</evidence>
<protein>
    <recommendedName>
        <fullName evidence="3 8">Carbamate kinase</fullName>
    </recommendedName>
</protein>
<reference evidence="11 12" key="1">
    <citation type="submission" date="2018-09" db="EMBL/GenBank/DDBJ databases">
        <title>Paenibacillus SK2017-BO5.</title>
        <authorList>
            <person name="Piskunova J.V."/>
            <person name="Dubiley S.A."/>
            <person name="Severinov K.V."/>
        </authorList>
    </citation>
    <scope>NUCLEOTIDE SEQUENCE [LARGE SCALE GENOMIC DNA]</scope>
    <source>
        <strain evidence="11 12">BO5</strain>
    </source>
</reference>
<sequence length="316" mass="33951">MMKTVLIALGGNAILQANQTATYETQLQNIRMCCTTISNIVNKGYRVLLTHGNGPQVGHILLQNEMAKDSVPMLPLHVCSAESQGFIGYMIQQSLLNEFTRQGIERQVVCLVTSVEVSPDDDAFERPSKPIGSFYNKEEAERLAAEKGWSVKEDSNRGWRRVVPSPSPRRIIGSQVMRQLLDANHIVIAAGGGGIPVVRTADGTLEGVDAVIDKDRTGSLLAKEIGADTFIMLTDVEQVYINFGEPEQQALGVVSIEDATRYLSAGQFGKGSMEPKMNAAVNFAESGGTAIIASLRNADLALEGKAGTRISKGTGG</sequence>
<comment type="pathway">
    <text evidence="1">Metabolic intermediate metabolism; carbamoyl phosphate degradation; CO(2) and NH(3) from carbamoyl phosphate: step 1/1.</text>
</comment>
<keyword evidence="4" id="KW-0056">Arginine metabolism</keyword>
<dbReference type="GO" id="GO:0005829">
    <property type="term" value="C:cytosol"/>
    <property type="evidence" value="ECO:0007669"/>
    <property type="project" value="TreeGrafter"/>
</dbReference>
<dbReference type="EMBL" id="QYZD01000012">
    <property type="protein sequence ID" value="RJG23140.1"/>
    <property type="molecule type" value="Genomic_DNA"/>
</dbReference>
<evidence type="ECO:0000256" key="3">
    <source>
        <dbReference type="ARBA" id="ARBA00013070"/>
    </source>
</evidence>
<dbReference type="PANTHER" id="PTHR30409:SF1">
    <property type="entry name" value="CARBAMATE KINASE-RELATED"/>
    <property type="match status" value="1"/>
</dbReference>
<dbReference type="CDD" id="cd04235">
    <property type="entry name" value="AAK_CK"/>
    <property type="match status" value="1"/>
</dbReference>
<gene>
    <name evidence="11" type="primary">arcC</name>
    <name evidence="11" type="ORF">DQX05_14815</name>
</gene>
<dbReference type="Pfam" id="PF00696">
    <property type="entry name" value="AA_kinase"/>
    <property type="match status" value="1"/>
</dbReference>
<evidence type="ECO:0000256" key="9">
    <source>
        <dbReference type="PIRNR" id="PIRNR000723"/>
    </source>
</evidence>